<dbReference type="EMBL" id="CAMXCT020004291">
    <property type="protein sequence ID" value="CAL1161843.1"/>
    <property type="molecule type" value="Genomic_DNA"/>
</dbReference>
<reference evidence="2" key="2">
    <citation type="submission" date="2024-04" db="EMBL/GenBank/DDBJ databases">
        <authorList>
            <person name="Chen Y."/>
            <person name="Shah S."/>
            <person name="Dougan E. K."/>
            <person name="Thang M."/>
            <person name="Chan C."/>
        </authorList>
    </citation>
    <scope>NUCLEOTIDE SEQUENCE [LARGE SCALE GENOMIC DNA]</scope>
</reference>
<reference evidence="1" key="1">
    <citation type="submission" date="2022-10" db="EMBL/GenBank/DDBJ databases">
        <authorList>
            <person name="Chen Y."/>
            <person name="Dougan E. K."/>
            <person name="Chan C."/>
            <person name="Rhodes N."/>
            <person name="Thang M."/>
        </authorList>
    </citation>
    <scope>NUCLEOTIDE SEQUENCE</scope>
</reference>
<dbReference type="EMBL" id="CAMXCT010004291">
    <property type="protein sequence ID" value="CAI4008468.1"/>
    <property type="molecule type" value="Genomic_DNA"/>
</dbReference>
<accession>A0A9P1DED1</accession>
<name>A0A9P1DED1_9DINO</name>
<evidence type="ECO:0000313" key="4">
    <source>
        <dbReference type="Proteomes" id="UP001152797"/>
    </source>
</evidence>
<comment type="caution">
    <text evidence="1">The sequence shown here is derived from an EMBL/GenBank/DDBJ whole genome shotgun (WGS) entry which is preliminary data.</text>
</comment>
<dbReference type="Gene3D" id="1.25.40.10">
    <property type="entry name" value="Tetratricopeptide repeat domain"/>
    <property type="match status" value="1"/>
</dbReference>
<proteinExistence type="predicted"/>
<evidence type="ECO:0000313" key="2">
    <source>
        <dbReference type="EMBL" id="CAL1161843.1"/>
    </source>
</evidence>
<dbReference type="OrthoDB" id="185373at2759"/>
<organism evidence="1">
    <name type="scientific">Cladocopium goreaui</name>
    <dbReference type="NCBI Taxonomy" id="2562237"/>
    <lineage>
        <taxon>Eukaryota</taxon>
        <taxon>Sar</taxon>
        <taxon>Alveolata</taxon>
        <taxon>Dinophyceae</taxon>
        <taxon>Suessiales</taxon>
        <taxon>Symbiodiniaceae</taxon>
        <taxon>Cladocopium</taxon>
    </lineage>
</organism>
<dbReference type="Proteomes" id="UP001152797">
    <property type="component" value="Unassembled WGS sequence"/>
</dbReference>
<gene>
    <name evidence="1" type="ORF">C1SCF055_LOCUS33911</name>
</gene>
<sequence length="217" mass="23321">MLRPSGMVLMSHLKQQQVQTDVFATNALLSAAEKVSSWKEALLLAPLTHEVDEVSLGSLVAACNGAGFWEAAWQLFAELRPRRLVASDVTLNAVTTAAQQGNKWRSALKFFRSSRDAKNALLSACSAGLAWQMALDLLRADLTGPTTGRAATLDACAKSSHWPFAVLLFASDAVALTSLATAQWHLGGNITALLQQLAERGMQALRDEKECPCDIGK</sequence>
<dbReference type="AlphaFoldDB" id="A0A9P1DED1"/>
<keyword evidence="4" id="KW-1185">Reference proteome</keyword>
<evidence type="ECO:0000313" key="3">
    <source>
        <dbReference type="EMBL" id="CAL4795780.1"/>
    </source>
</evidence>
<feature type="non-terminal residue" evidence="1">
    <location>
        <position position="217"/>
    </location>
</feature>
<evidence type="ECO:0000313" key="1">
    <source>
        <dbReference type="EMBL" id="CAI4008468.1"/>
    </source>
</evidence>
<protein>
    <submittedName>
        <fullName evidence="3">Pentatricopeptide repeat-containing protein, chloroplastic</fullName>
    </submittedName>
</protein>
<dbReference type="EMBL" id="CAMXCT030004291">
    <property type="protein sequence ID" value="CAL4795780.1"/>
    <property type="molecule type" value="Genomic_DNA"/>
</dbReference>
<dbReference type="InterPro" id="IPR011990">
    <property type="entry name" value="TPR-like_helical_dom_sf"/>
</dbReference>